<evidence type="ECO:0000256" key="14">
    <source>
        <dbReference type="ARBA" id="ARBA00023264"/>
    </source>
</evidence>
<keyword evidence="6 19" id="KW-0812">Transmembrane</keyword>
<evidence type="ECO:0000256" key="6">
    <source>
        <dbReference type="ARBA" id="ARBA00022692"/>
    </source>
</evidence>
<evidence type="ECO:0000256" key="8">
    <source>
        <dbReference type="ARBA" id="ARBA00022777"/>
    </source>
</evidence>
<evidence type="ECO:0000256" key="2">
    <source>
        <dbReference type="ARBA" id="ARBA00005967"/>
    </source>
</evidence>
<comment type="subcellular location">
    <subcellularLocation>
        <location evidence="1">Cell membrane</location>
        <topology evidence="1">Multi-pass membrane protein</topology>
    </subcellularLocation>
</comment>
<keyword evidence="4" id="KW-0444">Lipid biosynthesis</keyword>
<keyword evidence="5" id="KW-0808">Transferase</keyword>
<dbReference type="InterPro" id="IPR036945">
    <property type="entry name" value="DAGK_sf"/>
</dbReference>
<feature type="binding site" evidence="18">
    <location>
        <position position="24"/>
    </location>
    <ligand>
        <name>a divalent metal cation</name>
        <dbReference type="ChEBI" id="CHEBI:60240"/>
    </ligand>
</feature>
<name>A0A1E5UDQ4_9FLAO</name>
<reference evidence="20 21" key="1">
    <citation type="submission" date="2016-09" db="EMBL/GenBank/DDBJ databases">
        <authorList>
            <person name="Capua I."/>
            <person name="De Benedictis P."/>
            <person name="Joannis T."/>
            <person name="Lombin L.H."/>
            <person name="Cattoli G."/>
        </authorList>
    </citation>
    <scope>NUCLEOTIDE SEQUENCE [LARGE SCALE GENOMIC DNA]</scope>
    <source>
        <strain evidence="20 21">NRS-1</strain>
    </source>
</reference>
<gene>
    <name evidence="20" type="ORF">BHF72_0112</name>
</gene>
<keyword evidence="12 19" id="KW-0472">Membrane</keyword>
<keyword evidence="14" id="KW-1208">Phospholipid metabolism</keyword>
<organism evidence="20 21">
    <name type="scientific">Cloacibacterium normanense</name>
    <dbReference type="NCBI Taxonomy" id="237258"/>
    <lineage>
        <taxon>Bacteria</taxon>
        <taxon>Pseudomonadati</taxon>
        <taxon>Bacteroidota</taxon>
        <taxon>Flavobacteriia</taxon>
        <taxon>Flavobacteriales</taxon>
        <taxon>Weeksellaceae</taxon>
    </lineage>
</organism>
<dbReference type="GO" id="GO:0046872">
    <property type="term" value="F:metal ion binding"/>
    <property type="evidence" value="ECO:0007669"/>
    <property type="project" value="UniProtKB-KW"/>
</dbReference>
<feature type="binding site" evidence="16">
    <location>
        <position position="65"/>
    </location>
    <ligand>
        <name>substrate</name>
    </ligand>
</feature>
<evidence type="ECO:0000256" key="9">
    <source>
        <dbReference type="ARBA" id="ARBA00022840"/>
    </source>
</evidence>
<evidence type="ECO:0000256" key="16">
    <source>
        <dbReference type="PIRSR" id="PIRSR600829-2"/>
    </source>
</evidence>
<evidence type="ECO:0000256" key="7">
    <source>
        <dbReference type="ARBA" id="ARBA00022741"/>
    </source>
</evidence>
<feature type="binding site" evidence="17">
    <location>
        <position position="72"/>
    </location>
    <ligand>
        <name>ATP</name>
        <dbReference type="ChEBI" id="CHEBI:30616"/>
    </ligand>
</feature>
<evidence type="ECO:0000256" key="15">
    <source>
        <dbReference type="PIRSR" id="PIRSR600829-1"/>
    </source>
</evidence>
<evidence type="ECO:0000256" key="10">
    <source>
        <dbReference type="ARBA" id="ARBA00022989"/>
    </source>
</evidence>
<feature type="binding site" evidence="17">
    <location>
        <position position="12"/>
    </location>
    <ligand>
        <name>ATP</name>
        <dbReference type="ChEBI" id="CHEBI:30616"/>
    </ligand>
</feature>
<feature type="active site" description="Proton acceptor" evidence="15">
    <location>
        <position position="65"/>
    </location>
</feature>
<comment type="similarity">
    <text evidence="2">Belongs to the bacterial diacylglycerol kinase family.</text>
</comment>
<dbReference type="GO" id="GO:0016301">
    <property type="term" value="F:kinase activity"/>
    <property type="evidence" value="ECO:0007669"/>
    <property type="project" value="UniProtKB-KW"/>
</dbReference>
<dbReference type="CDD" id="cd14265">
    <property type="entry name" value="UDPK_IM_like"/>
    <property type="match status" value="1"/>
</dbReference>
<evidence type="ECO:0000313" key="21">
    <source>
        <dbReference type="Proteomes" id="UP000095601"/>
    </source>
</evidence>
<feature type="binding site" evidence="17">
    <location>
        <begin position="90"/>
        <end position="91"/>
    </location>
    <ligand>
        <name>ATP</name>
        <dbReference type="ChEBI" id="CHEBI:30616"/>
    </ligand>
</feature>
<keyword evidence="8 20" id="KW-0418">Kinase</keyword>
<feature type="binding site" evidence="18">
    <location>
        <position position="72"/>
    </location>
    <ligand>
        <name>a divalent metal cation</name>
        <dbReference type="ChEBI" id="CHEBI:60240"/>
    </ligand>
</feature>
<evidence type="ECO:0000256" key="4">
    <source>
        <dbReference type="ARBA" id="ARBA00022516"/>
    </source>
</evidence>
<protein>
    <submittedName>
        <fullName evidence="20">Prokaryotic diacylglycerol kinase family protein</fullName>
    </submittedName>
</protein>
<keyword evidence="18" id="KW-0479">Metal-binding</keyword>
<feature type="transmembrane region" description="Helical" evidence="19">
    <location>
        <begin position="27"/>
        <end position="46"/>
    </location>
</feature>
<dbReference type="RefSeq" id="WP_069799309.1">
    <property type="nucleotide sequence ID" value="NZ_CP034157.1"/>
</dbReference>
<evidence type="ECO:0000256" key="17">
    <source>
        <dbReference type="PIRSR" id="PIRSR600829-3"/>
    </source>
</evidence>
<dbReference type="GO" id="GO:0008654">
    <property type="term" value="P:phospholipid biosynthetic process"/>
    <property type="evidence" value="ECO:0007669"/>
    <property type="project" value="UniProtKB-KW"/>
</dbReference>
<dbReference type="EMBL" id="MKGI01000071">
    <property type="protein sequence ID" value="OEL10917.1"/>
    <property type="molecule type" value="Genomic_DNA"/>
</dbReference>
<dbReference type="PATRIC" id="fig|237258.4.peg.310"/>
<keyword evidence="13" id="KW-0594">Phospholipid biosynthesis</keyword>
<feature type="transmembrane region" description="Helical" evidence="19">
    <location>
        <begin position="52"/>
        <end position="71"/>
    </location>
</feature>
<keyword evidence="7 17" id="KW-0547">Nucleotide-binding</keyword>
<evidence type="ECO:0000256" key="11">
    <source>
        <dbReference type="ARBA" id="ARBA00023098"/>
    </source>
</evidence>
<evidence type="ECO:0000256" key="12">
    <source>
        <dbReference type="ARBA" id="ARBA00023136"/>
    </source>
</evidence>
<evidence type="ECO:0000256" key="3">
    <source>
        <dbReference type="ARBA" id="ARBA00022475"/>
    </source>
</evidence>
<feature type="binding site" evidence="17">
    <location>
        <position position="24"/>
    </location>
    <ligand>
        <name>ATP</name>
        <dbReference type="ChEBI" id="CHEBI:30616"/>
    </ligand>
</feature>
<keyword evidence="11" id="KW-0443">Lipid metabolism</keyword>
<dbReference type="AlphaFoldDB" id="A0A1E5UDQ4"/>
<dbReference type="Gene3D" id="1.10.287.3610">
    <property type="match status" value="1"/>
</dbReference>
<dbReference type="Pfam" id="PF01219">
    <property type="entry name" value="DAGK_prokar"/>
    <property type="match status" value="1"/>
</dbReference>
<evidence type="ECO:0000256" key="5">
    <source>
        <dbReference type="ARBA" id="ARBA00022679"/>
    </source>
</evidence>
<comment type="cofactor">
    <cofactor evidence="18">
        <name>Mg(2+)</name>
        <dbReference type="ChEBI" id="CHEBI:18420"/>
    </cofactor>
    <text evidence="18">Mn(2+), Zn(2+), Cd(2+) and Co(2+) support activity to lesser extents.</text>
</comment>
<keyword evidence="9 17" id="KW-0067">ATP-binding</keyword>
<keyword evidence="18" id="KW-0460">Magnesium</keyword>
<accession>A0A1E5UDQ4</accession>
<dbReference type="InterPro" id="IPR033717">
    <property type="entry name" value="UDPK"/>
</dbReference>
<evidence type="ECO:0000256" key="19">
    <source>
        <dbReference type="SAM" id="Phobius"/>
    </source>
</evidence>
<dbReference type="InterPro" id="IPR000829">
    <property type="entry name" value="DAGK"/>
</dbReference>
<sequence length="117" mass="13439">MKRPPFYKSVYYAFKGLFWMLKTERNFQLEVLALVINLFLMVYFQLNSTDAVLIFIVCFLVLIAEIINTAIEKICDFIEPHFNEKIGLIKDLAAASVVTATLLSLITGVLVYSKYVF</sequence>
<dbReference type="PANTHER" id="PTHR34299">
    <property type="entry name" value="DIACYLGLYCEROL KINASE"/>
    <property type="match status" value="1"/>
</dbReference>
<proteinExistence type="inferred from homology"/>
<evidence type="ECO:0000313" key="20">
    <source>
        <dbReference type="EMBL" id="OEL10917.1"/>
    </source>
</evidence>
<dbReference type="Proteomes" id="UP000095601">
    <property type="component" value="Unassembled WGS sequence"/>
</dbReference>
<evidence type="ECO:0000256" key="18">
    <source>
        <dbReference type="PIRSR" id="PIRSR600829-4"/>
    </source>
</evidence>
<dbReference type="STRING" id="237258.SAMN04489756_107113"/>
<dbReference type="OrthoDB" id="1493837at2"/>
<feature type="transmembrane region" description="Helical" evidence="19">
    <location>
        <begin position="92"/>
        <end position="112"/>
    </location>
</feature>
<dbReference type="GO" id="GO:0005886">
    <property type="term" value="C:plasma membrane"/>
    <property type="evidence" value="ECO:0007669"/>
    <property type="project" value="UniProtKB-SubCell"/>
</dbReference>
<keyword evidence="21" id="KW-1185">Reference proteome</keyword>
<dbReference type="KEGG" id="cnr:EB819_05335"/>
<dbReference type="GO" id="GO:0005524">
    <property type="term" value="F:ATP binding"/>
    <property type="evidence" value="ECO:0007669"/>
    <property type="project" value="UniProtKB-KW"/>
</dbReference>
<evidence type="ECO:0000256" key="1">
    <source>
        <dbReference type="ARBA" id="ARBA00004651"/>
    </source>
</evidence>
<evidence type="ECO:0000256" key="13">
    <source>
        <dbReference type="ARBA" id="ARBA00023209"/>
    </source>
</evidence>
<comment type="caution">
    <text evidence="20">The sequence shown here is derived from an EMBL/GenBank/DDBJ whole genome shotgun (WGS) entry which is preliminary data.</text>
</comment>
<keyword evidence="10 19" id="KW-1133">Transmembrane helix</keyword>
<keyword evidence="3" id="KW-1003">Cell membrane</keyword>
<dbReference type="PANTHER" id="PTHR34299:SF1">
    <property type="entry name" value="DIACYLGLYCEROL KINASE"/>
    <property type="match status" value="1"/>
</dbReference>